<proteinExistence type="predicted"/>
<protein>
    <submittedName>
        <fullName evidence="1">Uncharacterized protein</fullName>
    </submittedName>
</protein>
<sequence length="72" mass="8266">MKVNTNNTNIDIVSYYKRKTALQICRTQYAKIICEDITGLKNSCMHQTKSKNTELRVCLHNNQISDGSSQEE</sequence>
<reference evidence="1" key="2">
    <citation type="journal article" date="2015" name="Data Brief">
        <title>Shoot transcriptome of the giant reed, Arundo donax.</title>
        <authorList>
            <person name="Barrero R.A."/>
            <person name="Guerrero F.D."/>
            <person name="Moolhuijzen P."/>
            <person name="Goolsby J.A."/>
            <person name="Tidwell J."/>
            <person name="Bellgard S.E."/>
            <person name="Bellgard M.I."/>
        </authorList>
    </citation>
    <scope>NUCLEOTIDE SEQUENCE</scope>
    <source>
        <tissue evidence="1">Shoot tissue taken approximately 20 cm above the soil surface</tissue>
    </source>
</reference>
<name>A0A0A9BPU8_ARUDO</name>
<reference evidence="1" key="1">
    <citation type="submission" date="2014-09" db="EMBL/GenBank/DDBJ databases">
        <authorList>
            <person name="Magalhaes I.L.F."/>
            <person name="Oliveira U."/>
            <person name="Santos F.R."/>
            <person name="Vidigal T.H.D.A."/>
            <person name="Brescovit A.D."/>
            <person name="Santos A.J."/>
        </authorList>
    </citation>
    <scope>NUCLEOTIDE SEQUENCE</scope>
    <source>
        <tissue evidence="1">Shoot tissue taken approximately 20 cm above the soil surface</tissue>
    </source>
</reference>
<dbReference type="AlphaFoldDB" id="A0A0A9BPU8"/>
<organism evidence="1">
    <name type="scientific">Arundo donax</name>
    <name type="common">Giant reed</name>
    <name type="synonym">Donax arundinaceus</name>
    <dbReference type="NCBI Taxonomy" id="35708"/>
    <lineage>
        <taxon>Eukaryota</taxon>
        <taxon>Viridiplantae</taxon>
        <taxon>Streptophyta</taxon>
        <taxon>Embryophyta</taxon>
        <taxon>Tracheophyta</taxon>
        <taxon>Spermatophyta</taxon>
        <taxon>Magnoliopsida</taxon>
        <taxon>Liliopsida</taxon>
        <taxon>Poales</taxon>
        <taxon>Poaceae</taxon>
        <taxon>PACMAD clade</taxon>
        <taxon>Arundinoideae</taxon>
        <taxon>Arundineae</taxon>
        <taxon>Arundo</taxon>
    </lineage>
</organism>
<accession>A0A0A9BPU8</accession>
<dbReference type="EMBL" id="GBRH01233737">
    <property type="protein sequence ID" value="JAD64158.1"/>
    <property type="molecule type" value="Transcribed_RNA"/>
</dbReference>
<evidence type="ECO:0000313" key="1">
    <source>
        <dbReference type="EMBL" id="JAD64158.1"/>
    </source>
</evidence>